<dbReference type="STRING" id="1196081.A0A364KPS9"/>
<dbReference type="Gene3D" id="3.40.50.1820">
    <property type="entry name" value="alpha/beta hydrolase"/>
    <property type="match status" value="1"/>
</dbReference>
<evidence type="ECO:0000256" key="1">
    <source>
        <dbReference type="ARBA" id="ARBA00005964"/>
    </source>
</evidence>
<dbReference type="AlphaFoldDB" id="A0A364KPS9"/>
<organism evidence="6 7">
    <name type="scientific">Talaromyces amestolkiae</name>
    <dbReference type="NCBI Taxonomy" id="1196081"/>
    <lineage>
        <taxon>Eukaryota</taxon>
        <taxon>Fungi</taxon>
        <taxon>Dikarya</taxon>
        <taxon>Ascomycota</taxon>
        <taxon>Pezizomycotina</taxon>
        <taxon>Eurotiomycetes</taxon>
        <taxon>Eurotiomycetidae</taxon>
        <taxon>Eurotiales</taxon>
        <taxon>Trichocomaceae</taxon>
        <taxon>Talaromyces</taxon>
        <taxon>Talaromyces sect. Talaromyces</taxon>
    </lineage>
</organism>
<dbReference type="PROSITE" id="PS00941">
    <property type="entry name" value="CARBOXYLESTERASE_B_2"/>
    <property type="match status" value="1"/>
</dbReference>
<comment type="similarity">
    <text evidence="1 3">Belongs to the type-B carboxylesterase/lipase family.</text>
</comment>
<dbReference type="InterPro" id="IPR019826">
    <property type="entry name" value="Carboxylesterase_B_AS"/>
</dbReference>
<dbReference type="GO" id="GO:0016787">
    <property type="term" value="F:hydrolase activity"/>
    <property type="evidence" value="ECO:0007669"/>
    <property type="project" value="UniProtKB-KW"/>
</dbReference>
<dbReference type="PANTHER" id="PTHR11559">
    <property type="entry name" value="CARBOXYLESTERASE"/>
    <property type="match status" value="1"/>
</dbReference>
<feature type="domain" description="Carboxylesterase type B" evidence="5">
    <location>
        <begin position="17"/>
        <end position="523"/>
    </location>
</feature>
<dbReference type="InterPro" id="IPR019819">
    <property type="entry name" value="Carboxylesterase_B_CS"/>
</dbReference>
<evidence type="ECO:0000313" key="6">
    <source>
        <dbReference type="EMBL" id="RAO65554.1"/>
    </source>
</evidence>
<proteinExistence type="inferred from homology"/>
<feature type="chain" id="PRO_5016891491" description="Carboxylic ester hydrolase" evidence="4">
    <location>
        <begin position="16"/>
        <end position="570"/>
    </location>
</feature>
<comment type="caution">
    <text evidence="6">The sequence shown here is derived from an EMBL/GenBank/DDBJ whole genome shotgun (WGS) entry which is preliminary data.</text>
</comment>
<evidence type="ECO:0000313" key="7">
    <source>
        <dbReference type="Proteomes" id="UP000249363"/>
    </source>
</evidence>
<evidence type="ECO:0000256" key="4">
    <source>
        <dbReference type="SAM" id="SignalP"/>
    </source>
</evidence>
<dbReference type="PROSITE" id="PS00122">
    <property type="entry name" value="CARBOXYLESTERASE_B_1"/>
    <property type="match status" value="1"/>
</dbReference>
<dbReference type="Pfam" id="PF00135">
    <property type="entry name" value="COesterase"/>
    <property type="match status" value="1"/>
</dbReference>
<evidence type="ECO:0000256" key="2">
    <source>
        <dbReference type="ARBA" id="ARBA00022801"/>
    </source>
</evidence>
<dbReference type="InterPro" id="IPR050309">
    <property type="entry name" value="Type-B_Carboxylest/Lipase"/>
</dbReference>
<protein>
    <recommendedName>
        <fullName evidence="3">Carboxylic ester hydrolase</fullName>
        <ecNumber evidence="3">3.1.1.-</ecNumber>
    </recommendedName>
</protein>
<dbReference type="SUPFAM" id="SSF53474">
    <property type="entry name" value="alpha/beta-Hydrolases"/>
    <property type="match status" value="1"/>
</dbReference>
<dbReference type="EMBL" id="MIKG01000002">
    <property type="protein sequence ID" value="RAO65554.1"/>
    <property type="molecule type" value="Genomic_DNA"/>
</dbReference>
<evidence type="ECO:0000259" key="5">
    <source>
        <dbReference type="Pfam" id="PF00135"/>
    </source>
</evidence>
<evidence type="ECO:0000256" key="3">
    <source>
        <dbReference type="RuleBase" id="RU361235"/>
    </source>
</evidence>
<keyword evidence="4" id="KW-0732">Signal</keyword>
<accession>A0A364KPS9</accession>
<dbReference type="GeneID" id="63790783"/>
<reference evidence="6 7" key="1">
    <citation type="journal article" date="2017" name="Biotechnol. Biofuels">
        <title>Differential beta-glucosidase expression as a function of carbon source availability in Talaromyces amestolkiae: a genomic and proteomic approach.</title>
        <authorList>
            <person name="de Eugenio L.I."/>
            <person name="Mendez-Liter J.A."/>
            <person name="Nieto-Dominguez M."/>
            <person name="Alonso L."/>
            <person name="Gil-Munoz J."/>
            <person name="Barriuso J."/>
            <person name="Prieto A."/>
            <person name="Martinez M.J."/>
        </authorList>
    </citation>
    <scope>NUCLEOTIDE SEQUENCE [LARGE SCALE GENOMIC DNA]</scope>
    <source>
        <strain evidence="6 7">CIB</strain>
    </source>
</reference>
<dbReference type="InterPro" id="IPR002018">
    <property type="entry name" value="CarbesteraseB"/>
</dbReference>
<gene>
    <name evidence="6" type="ORF">BHQ10_001566</name>
</gene>
<sequence>MKLFIATFLPAFAAAATSVSISAGKINGGRCESAEDTVFFKGIPFAEPPVGDLRFEPPKPYNGKFPEEGLNATTSAISCIQFTHDYTPALPTSEDCLYLDIYAPRNITKDSGLPVKVWIFGGSNTEGTISDSLYDGCNSPNGDSILVTINYRVGPLGFMALSSAGIQGNQGIQDLILGLEWVQSNIAAFGGDPNQVLLFGQSAGAENAYVIASLPQAPSLFKSVISESGGGRGLINNATTQMIGASYAQALNCSLTDKACLKLKTADELTKAYDDDDFLSQGIGYWGFLGILGPVTHSFYPYADGKIVPEDPYTSGVKVPAVFGFTKNDGIIYSIDWANSSGNIPSLAAYEEFLRKDFGQAASLVEKQYPLSLFESTIGDSPLLGELSAALGLNKTEAAVVVAMATVITDSTYKCPAYYGAAQATRNNIPAWTYEFTHNSTCTWIDTIPQKYVSIFSATHTAEIPFVFGNMNNFDLPDGDCTFTQSEKYLSQQMRSLWTSMAKHDDPSTASLTWPRFHTTEKNLTTPGLIFGDSAVAGTVDYTGCDLWPKVHAILAGSNSTTTWSSPTLY</sequence>
<dbReference type="OrthoDB" id="408631at2759"/>
<feature type="signal peptide" evidence="4">
    <location>
        <begin position="1"/>
        <end position="15"/>
    </location>
</feature>
<dbReference type="EC" id="3.1.1.-" evidence="3"/>
<dbReference type="InterPro" id="IPR029058">
    <property type="entry name" value="AB_hydrolase_fold"/>
</dbReference>
<keyword evidence="2 3" id="KW-0378">Hydrolase</keyword>
<dbReference type="RefSeq" id="XP_040730071.1">
    <property type="nucleotide sequence ID" value="XM_040873616.1"/>
</dbReference>
<keyword evidence="7" id="KW-1185">Reference proteome</keyword>
<dbReference type="Proteomes" id="UP000249363">
    <property type="component" value="Unassembled WGS sequence"/>
</dbReference>
<name>A0A364KPS9_TALAM</name>